<dbReference type="InterPro" id="IPR010708">
    <property type="entry name" value="5'(3')-deoxyribonucleotidase"/>
</dbReference>
<sequence length="284" mass="33203">MPSVYKEPRKTIAVNLDETLSHTLAALLCWHNEQYGTQHTMTDVGSMDLTQLWGGTREDTCHKIRAFYSSQAFEMIQPIHDFALEALKMLKKRRFHLVIITSRQQFIAEETKRFVDRHYPGIFESIYFCNLGLSESEQMEYISKSKSTICQEIGVDVLIDHQLEHCLECAALGIDVLLYDSHGQYAWNQHSSPSFKDSQLSYYSMDTMNIKRVTTWRDIIHHHFPKPNSPLRHMIYSSLEHQHSVDRMGEDLDDDDDTESENEFHQQTTLLETEEHVDEWSMVL</sequence>
<accession>A0A168PV89</accession>
<dbReference type="Proteomes" id="UP000078561">
    <property type="component" value="Unassembled WGS sequence"/>
</dbReference>
<dbReference type="OrthoDB" id="10248475at2759"/>
<dbReference type="Pfam" id="PF06941">
    <property type="entry name" value="NT5C"/>
    <property type="match status" value="1"/>
</dbReference>
<reference evidence="3" key="1">
    <citation type="submission" date="2016-04" db="EMBL/GenBank/DDBJ databases">
        <authorList>
            <person name="Evans L.H."/>
            <person name="Alamgir A."/>
            <person name="Owens N."/>
            <person name="Weber N.D."/>
            <person name="Virtaneva K."/>
            <person name="Barbian K."/>
            <person name="Babar A."/>
            <person name="Rosenke K."/>
        </authorList>
    </citation>
    <scope>NUCLEOTIDE SEQUENCE [LARGE SCALE GENOMIC DNA]</scope>
    <source>
        <strain evidence="3">CBS 101.48</strain>
    </source>
</reference>
<dbReference type="GO" id="GO:0009264">
    <property type="term" value="P:deoxyribonucleotide catabolic process"/>
    <property type="evidence" value="ECO:0007669"/>
    <property type="project" value="InterPro"/>
</dbReference>
<keyword evidence="4" id="KW-1185">Reference proteome</keyword>
<dbReference type="STRING" id="4829.A0A168PV89"/>
<dbReference type="InterPro" id="IPR036412">
    <property type="entry name" value="HAD-like_sf"/>
</dbReference>
<name>A0A168PV89_ABSGL</name>
<dbReference type="PANTHER" id="PTHR35134">
    <property type="entry name" value="NUCLEOTIDASE YQFW-RELATED"/>
    <property type="match status" value="1"/>
</dbReference>
<feature type="compositionally biased region" description="Acidic residues" evidence="2">
    <location>
        <begin position="251"/>
        <end position="261"/>
    </location>
</feature>
<evidence type="ECO:0000256" key="2">
    <source>
        <dbReference type="SAM" id="MobiDB-lite"/>
    </source>
</evidence>
<evidence type="ECO:0000313" key="4">
    <source>
        <dbReference type="Proteomes" id="UP000078561"/>
    </source>
</evidence>
<proteinExistence type="predicted"/>
<gene>
    <name evidence="3" type="primary">ABSGL_08855.1 scaffold 10450</name>
</gene>
<dbReference type="InParanoid" id="A0A168PV89"/>
<dbReference type="InterPro" id="IPR023214">
    <property type="entry name" value="HAD_sf"/>
</dbReference>
<dbReference type="PANTHER" id="PTHR35134:SF2">
    <property type="entry name" value="NUCLEOTIDASE YQFW-RELATED"/>
    <property type="match status" value="1"/>
</dbReference>
<dbReference type="SUPFAM" id="SSF56784">
    <property type="entry name" value="HAD-like"/>
    <property type="match status" value="1"/>
</dbReference>
<dbReference type="GO" id="GO:0008253">
    <property type="term" value="F:5'-nucleotidase activity"/>
    <property type="evidence" value="ECO:0007669"/>
    <property type="project" value="InterPro"/>
</dbReference>
<dbReference type="InterPro" id="IPR052419">
    <property type="entry name" value="5_3-deoxyribonucleotidase-like"/>
</dbReference>
<dbReference type="EMBL" id="LT554031">
    <property type="protein sequence ID" value="SAM03038.1"/>
    <property type="molecule type" value="Genomic_DNA"/>
</dbReference>
<feature type="region of interest" description="Disordered" evidence="2">
    <location>
        <begin position="248"/>
        <end position="271"/>
    </location>
</feature>
<evidence type="ECO:0000313" key="3">
    <source>
        <dbReference type="EMBL" id="SAM03038.1"/>
    </source>
</evidence>
<dbReference type="AlphaFoldDB" id="A0A168PV89"/>
<feature type="active site" description="Proton donor" evidence="1">
    <location>
        <position position="17"/>
    </location>
</feature>
<protein>
    <submittedName>
        <fullName evidence="3">Uncharacterized protein</fullName>
    </submittedName>
</protein>
<evidence type="ECO:0000256" key="1">
    <source>
        <dbReference type="PIRSR" id="PIRSR610708-1"/>
    </source>
</evidence>
<dbReference type="Gene3D" id="3.40.50.1000">
    <property type="entry name" value="HAD superfamily/HAD-like"/>
    <property type="match status" value="1"/>
</dbReference>
<organism evidence="3">
    <name type="scientific">Absidia glauca</name>
    <name type="common">Pin mould</name>
    <dbReference type="NCBI Taxonomy" id="4829"/>
    <lineage>
        <taxon>Eukaryota</taxon>
        <taxon>Fungi</taxon>
        <taxon>Fungi incertae sedis</taxon>
        <taxon>Mucoromycota</taxon>
        <taxon>Mucoromycotina</taxon>
        <taxon>Mucoromycetes</taxon>
        <taxon>Mucorales</taxon>
        <taxon>Cunninghamellaceae</taxon>
        <taxon>Absidia</taxon>
    </lineage>
</organism>
<dbReference type="OMA" id="DSTECLC"/>